<feature type="signal peptide" evidence="2">
    <location>
        <begin position="1"/>
        <end position="22"/>
    </location>
</feature>
<organism evidence="3 4">
    <name type="scientific">Armatimonas rosea</name>
    <dbReference type="NCBI Taxonomy" id="685828"/>
    <lineage>
        <taxon>Bacteria</taxon>
        <taxon>Bacillati</taxon>
        <taxon>Armatimonadota</taxon>
        <taxon>Armatimonadia</taxon>
        <taxon>Armatimonadales</taxon>
        <taxon>Armatimonadaceae</taxon>
        <taxon>Armatimonas</taxon>
    </lineage>
</organism>
<accession>A0A7W9W6K2</accession>
<evidence type="ECO:0008006" key="5">
    <source>
        <dbReference type="Google" id="ProtNLM"/>
    </source>
</evidence>
<evidence type="ECO:0000313" key="3">
    <source>
        <dbReference type="EMBL" id="MBB6050266.1"/>
    </source>
</evidence>
<evidence type="ECO:0000256" key="1">
    <source>
        <dbReference type="SAM" id="MobiDB-lite"/>
    </source>
</evidence>
<feature type="region of interest" description="Disordered" evidence="1">
    <location>
        <begin position="58"/>
        <end position="77"/>
    </location>
</feature>
<sequence length="77" mass="8323">MINLNRIVLATLALTLASSAFALPKYAQKENKKCGFCHVNAAGAGKRTAAGEWYKSHDHSLKGFKEPAPTKPAPKKK</sequence>
<evidence type="ECO:0000256" key="2">
    <source>
        <dbReference type="SAM" id="SignalP"/>
    </source>
</evidence>
<name>A0A7W9W6K2_ARMRO</name>
<gene>
    <name evidence="3" type="ORF">HNQ39_002057</name>
</gene>
<evidence type="ECO:0000313" key="4">
    <source>
        <dbReference type="Proteomes" id="UP000520814"/>
    </source>
</evidence>
<protein>
    <recommendedName>
        <fullName evidence="5">Cytochrome c domain-containing protein</fullName>
    </recommendedName>
</protein>
<dbReference type="AlphaFoldDB" id="A0A7W9W6K2"/>
<feature type="chain" id="PRO_5031030737" description="Cytochrome c domain-containing protein" evidence="2">
    <location>
        <begin position="23"/>
        <end position="77"/>
    </location>
</feature>
<keyword evidence="4" id="KW-1185">Reference proteome</keyword>
<comment type="caution">
    <text evidence="3">The sequence shown here is derived from an EMBL/GenBank/DDBJ whole genome shotgun (WGS) entry which is preliminary data.</text>
</comment>
<keyword evidence="2" id="KW-0732">Signal</keyword>
<dbReference type="EMBL" id="JACHGW010000002">
    <property type="protein sequence ID" value="MBB6050266.1"/>
    <property type="molecule type" value="Genomic_DNA"/>
</dbReference>
<dbReference type="Proteomes" id="UP000520814">
    <property type="component" value="Unassembled WGS sequence"/>
</dbReference>
<reference evidence="3 4" key="1">
    <citation type="submission" date="2020-08" db="EMBL/GenBank/DDBJ databases">
        <title>Genomic Encyclopedia of Type Strains, Phase IV (KMG-IV): sequencing the most valuable type-strain genomes for metagenomic binning, comparative biology and taxonomic classification.</title>
        <authorList>
            <person name="Goeker M."/>
        </authorList>
    </citation>
    <scope>NUCLEOTIDE SEQUENCE [LARGE SCALE GENOMIC DNA]</scope>
    <source>
        <strain evidence="3 4">DSM 23562</strain>
    </source>
</reference>
<dbReference type="RefSeq" id="WP_184194896.1">
    <property type="nucleotide sequence ID" value="NZ_JACHGW010000002.1"/>
</dbReference>
<proteinExistence type="predicted"/>